<protein>
    <submittedName>
        <fullName evidence="1">Uncharacterized protein</fullName>
    </submittedName>
</protein>
<proteinExistence type="predicted"/>
<accession>V4J898</accession>
<sequence>MGYVIHAIVGKSDAITKITSNWVVAKKVDLRQGYSLIQVSDELLDDINELVNSEKDAPYPEFLKLSSSLHELLQSESITKTFAYIESDYFGSVGAQSAVLYANGETVLGPLKTEIKWCSNLNQYYQNPQGQLAINSVLSQLGVSTRNSMDEFESLQLGSLR</sequence>
<evidence type="ECO:0000313" key="1">
    <source>
        <dbReference type="EMBL" id="ESP91467.1"/>
    </source>
</evidence>
<name>V4J898_PSEL2</name>
<dbReference type="Proteomes" id="UP000017820">
    <property type="component" value="Unassembled WGS sequence"/>
</dbReference>
<organism evidence="1 2">
    <name type="scientific">Pseudoalteromonas luteoviolacea (strain 2ta16)</name>
    <dbReference type="NCBI Taxonomy" id="1353533"/>
    <lineage>
        <taxon>Bacteria</taxon>
        <taxon>Pseudomonadati</taxon>
        <taxon>Pseudomonadota</taxon>
        <taxon>Gammaproteobacteria</taxon>
        <taxon>Alteromonadales</taxon>
        <taxon>Pseudoalteromonadaceae</taxon>
        <taxon>Pseudoalteromonas</taxon>
    </lineage>
</organism>
<dbReference type="GeneID" id="29919735"/>
<comment type="caution">
    <text evidence="1">The sequence shown here is derived from an EMBL/GenBank/DDBJ whole genome shotgun (WGS) entry which is preliminary data.</text>
</comment>
<reference evidence="1 2" key="1">
    <citation type="submission" date="2013-07" db="EMBL/GenBank/DDBJ databases">
        <title>Draft genome sequence of Pseudoalteromonas luteoviolacea 2ta16.</title>
        <authorList>
            <person name="Allen E.E."/>
            <person name="Azam F."/>
            <person name="Podell S."/>
        </authorList>
    </citation>
    <scope>NUCLEOTIDE SEQUENCE [LARGE SCALE GENOMIC DNA]</scope>
    <source>
        <strain evidence="1 2">2ta16</strain>
    </source>
</reference>
<evidence type="ECO:0000313" key="2">
    <source>
        <dbReference type="Proteomes" id="UP000017820"/>
    </source>
</evidence>
<dbReference type="AlphaFoldDB" id="V4J898"/>
<dbReference type="EMBL" id="AUSV01000113">
    <property type="protein sequence ID" value="ESP91467.1"/>
    <property type="molecule type" value="Genomic_DNA"/>
</dbReference>
<gene>
    <name evidence="1" type="ORF">PL2TA16_00266</name>
</gene>
<dbReference type="PATRIC" id="fig|1353533.3.peg.4221"/>
<dbReference type="RefSeq" id="WP_023401069.1">
    <property type="nucleotide sequence ID" value="NZ_AUSV01000113.1"/>
</dbReference>